<dbReference type="AlphaFoldDB" id="A0A6I4NIS4"/>
<name>A0A6I4NIS4_9FLAO</name>
<evidence type="ECO:0000313" key="2">
    <source>
        <dbReference type="EMBL" id="MWB93853.1"/>
    </source>
</evidence>
<dbReference type="Pfam" id="PF00501">
    <property type="entry name" value="AMP-binding"/>
    <property type="match status" value="1"/>
</dbReference>
<dbReference type="Proteomes" id="UP000471501">
    <property type="component" value="Unassembled WGS sequence"/>
</dbReference>
<organism evidence="2 3">
    <name type="scientific">Flavobacterium hydrocarbonoxydans</name>
    <dbReference type="NCBI Taxonomy" id="2683249"/>
    <lineage>
        <taxon>Bacteria</taxon>
        <taxon>Pseudomonadati</taxon>
        <taxon>Bacteroidota</taxon>
        <taxon>Flavobacteriia</taxon>
        <taxon>Flavobacteriales</taxon>
        <taxon>Flavobacteriaceae</taxon>
        <taxon>Flavobacterium</taxon>
    </lineage>
</organism>
<evidence type="ECO:0000259" key="1">
    <source>
        <dbReference type="Pfam" id="PF00501"/>
    </source>
</evidence>
<comment type="caution">
    <text evidence="2">The sequence shown here is derived from an EMBL/GenBank/DDBJ whole genome shotgun (WGS) entry which is preliminary data.</text>
</comment>
<proteinExistence type="predicted"/>
<dbReference type="InterPro" id="IPR045851">
    <property type="entry name" value="AMP-bd_C_sf"/>
</dbReference>
<feature type="domain" description="AMP-dependent synthetase/ligase" evidence="1">
    <location>
        <begin position="150"/>
        <end position="285"/>
    </location>
</feature>
<gene>
    <name evidence="2" type="ORF">GON26_05735</name>
</gene>
<accession>A0A6I4NIS4</accession>
<dbReference type="Gene3D" id="3.30.300.30">
    <property type="match status" value="1"/>
</dbReference>
<reference evidence="2 3" key="1">
    <citation type="submission" date="2019-12" db="EMBL/GenBank/DDBJ databases">
        <authorList>
            <person name="Kim Y.S."/>
        </authorList>
    </citation>
    <scope>NUCLEOTIDE SEQUENCE [LARGE SCALE GENOMIC DNA]</scope>
    <source>
        <strain evidence="2 3">GA093</strain>
    </source>
</reference>
<dbReference type="SUPFAM" id="SSF56801">
    <property type="entry name" value="Acetyl-CoA synthetase-like"/>
    <property type="match status" value="1"/>
</dbReference>
<keyword evidence="3" id="KW-1185">Reference proteome</keyword>
<evidence type="ECO:0000313" key="3">
    <source>
        <dbReference type="Proteomes" id="UP000471501"/>
    </source>
</evidence>
<protein>
    <submittedName>
        <fullName evidence="2">AMP-binding protein</fullName>
    </submittedName>
</protein>
<dbReference type="Gene3D" id="3.40.50.12780">
    <property type="entry name" value="N-terminal domain of ligase-like"/>
    <property type="match status" value="1"/>
</dbReference>
<dbReference type="InterPro" id="IPR000873">
    <property type="entry name" value="AMP-dep_synth/lig_dom"/>
</dbReference>
<dbReference type="EMBL" id="WSTB01000002">
    <property type="protein sequence ID" value="MWB93853.1"/>
    <property type="molecule type" value="Genomic_DNA"/>
</dbReference>
<dbReference type="InterPro" id="IPR042099">
    <property type="entry name" value="ANL_N_sf"/>
</dbReference>
<sequence length="432" mass="48525">MIPAIEKDSLENIKIFQEQKLAELLSYISQNSPFYKRLFAGRNIDLSQIKTLEDLQHLPVTTKEDLQQFNDDFLCVPQHKIIDYASTSGTLGDPVTFGLTDSDLDRLAYNEAISFACAGIAEGDVVQLMTTIDRKFMAGLAYFLGLRKLKVGVIRVGAGIPELQWDSILKYKPSYLITVPSFLLKLIEYAEAHGIDYNHSSIKGAICIGESLRNQDFSMNTLSKKITEKWNIQLFSTYASTEMSTAFTECEHGIGGHHHPELIITEVLDENNNPVKEGEAGELTFTTLGIEAMPLLRFKTGDIVQLHTSPCACGRNTLRVGPVIGRKKQMIKYKGTTLYPPAMNDVLSDFDAIENHIIEISTNDLGTDEILIKIAAKNQSPELLSQIKDHFRAKLRVTPKIEFASKETLNPLVFNPMSRKPIRFFDYRKTNL</sequence>
<dbReference type="PANTHER" id="PTHR43845:SF1">
    <property type="entry name" value="BLR5969 PROTEIN"/>
    <property type="match status" value="1"/>
</dbReference>
<dbReference type="PANTHER" id="PTHR43845">
    <property type="entry name" value="BLR5969 PROTEIN"/>
    <property type="match status" value="1"/>
</dbReference>
<dbReference type="RefSeq" id="WP_160373769.1">
    <property type="nucleotide sequence ID" value="NZ_WSTB01000002.1"/>
</dbReference>